<dbReference type="EMBL" id="RQGD01000033">
    <property type="protein sequence ID" value="TGL58542.1"/>
    <property type="molecule type" value="Genomic_DNA"/>
</dbReference>
<dbReference type="Gene3D" id="2.70.70.10">
    <property type="entry name" value="Glucose Permease (Domain IIA)"/>
    <property type="match status" value="1"/>
</dbReference>
<dbReference type="GO" id="GO:0004222">
    <property type="term" value="F:metalloendopeptidase activity"/>
    <property type="evidence" value="ECO:0007669"/>
    <property type="project" value="TreeGrafter"/>
</dbReference>
<gene>
    <name evidence="3" type="ORF">EHQ58_10395</name>
</gene>
<feature type="domain" description="M23ase beta-sheet core" evidence="2">
    <location>
        <begin position="427"/>
        <end position="512"/>
    </location>
</feature>
<protein>
    <recommendedName>
        <fullName evidence="2">M23ase beta-sheet core domain-containing protein</fullName>
    </recommendedName>
</protein>
<dbReference type="PANTHER" id="PTHR21666:SF270">
    <property type="entry name" value="MUREIN HYDROLASE ACTIVATOR ENVC"/>
    <property type="match status" value="1"/>
</dbReference>
<evidence type="ECO:0000313" key="4">
    <source>
        <dbReference type="Proteomes" id="UP000297693"/>
    </source>
</evidence>
<evidence type="ECO:0000313" key="3">
    <source>
        <dbReference type="EMBL" id="TGL58542.1"/>
    </source>
</evidence>
<evidence type="ECO:0000259" key="2">
    <source>
        <dbReference type="Pfam" id="PF01551"/>
    </source>
</evidence>
<feature type="chain" id="PRO_5020322720" description="M23ase beta-sheet core domain-containing protein" evidence="1">
    <location>
        <begin position="20"/>
        <end position="553"/>
    </location>
</feature>
<dbReference type="SUPFAM" id="SSF48452">
    <property type="entry name" value="TPR-like"/>
    <property type="match status" value="1"/>
</dbReference>
<dbReference type="Proteomes" id="UP000297693">
    <property type="component" value="Unassembled WGS sequence"/>
</dbReference>
<dbReference type="Gene3D" id="1.25.40.10">
    <property type="entry name" value="Tetratricopeptide repeat domain"/>
    <property type="match status" value="2"/>
</dbReference>
<keyword evidence="1" id="KW-0732">Signal</keyword>
<dbReference type="RefSeq" id="WP_135623842.1">
    <property type="nucleotide sequence ID" value="NZ_RQGD01000033.1"/>
</dbReference>
<organism evidence="3 4">
    <name type="scientific">Leptospira ognonensis</name>
    <dbReference type="NCBI Taxonomy" id="2484945"/>
    <lineage>
        <taxon>Bacteria</taxon>
        <taxon>Pseudomonadati</taxon>
        <taxon>Spirochaetota</taxon>
        <taxon>Spirochaetia</taxon>
        <taxon>Leptospirales</taxon>
        <taxon>Leptospiraceae</taxon>
        <taxon>Leptospira</taxon>
    </lineage>
</organism>
<dbReference type="InterPro" id="IPR011055">
    <property type="entry name" value="Dup_hybrid_motif"/>
</dbReference>
<dbReference type="AlphaFoldDB" id="A0A4R9JZ40"/>
<dbReference type="CDD" id="cd12797">
    <property type="entry name" value="M23_peptidase"/>
    <property type="match status" value="1"/>
</dbReference>
<dbReference type="InterPro" id="IPR016047">
    <property type="entry name" value="M23ase_b-sheet_dom"/>
</dbReference>
<evidence type="ECO:0000256" key="1">
    <source>
        <dbReference type="SAM" id="SignalP"/>
    </source>
</evidence>
<proteinExistence type="predicted"/>
<accession>A0A4R9JZ40</accession>
<name>A0A4R9JZ40_9LEPT</name>
<dbReference type="Pfam" id="PF01551">
    <property type="entry name" value="Peptidase_M23"/>
    <property type="match status" value="1"/>
</dbReference>
<keyword evidence="4" id="KW-1185">Reference proteome</keyword>
<dbReference type="SUPFAM" id="SSF51261">
    <property type="entry name" value="Duplicated hybrid motif"/>
    <property type="match status" value="1"/>
</dbReference>
<dbReference type="PANTHER" id="PTHR21666">
    <property type="entry name" value="PEPTIDASE-RELATED"/>
    <property type="match status" value="1"/>
</dbReference>
<reference evidence="3" key="1">
    <citation type="journal article" date="2019" name="PLoS Negl. Trop. Dis.">
        <title>Revisiting the worldwide diversity of Leptospira species in the environment.</title>
        <authorList>
            <person name="Vincent A.T."/>
            <person name="Schiettekatte O."/>
            <person name="Bourhy P."/>
            <person name="Veyrier F.J."/>
            <person name="Picardeau M."/>
        </authorList>
    </citation>
    <scope>NUCLEOTIDE SEQUENCE [LARGE SCALE GENOMIC DNA]</scope>
    <source>
        <strain evidence="3">201702476</strain>
    </source>
</reference>
<comment type="caution">
    <text evidence="3">The sequence shown here is derived from an EMBL/GenBank/DDBJ whole genome shotgun (WGS) entry which is preliminary data.</text>
</comment>
<dbReference type="InterPro" id="IPR050570">
    <property type="entry name" value="Cell_wall_metabolism_enzyme"/>
</dbReference>
<feature type="signal peptide" evidence="1">
    <location>
        <begin position="1"/>
        <end position="19"/>
    </location>
</feature>
<dbReference type="InterPro" id="IPR011990">
    <property type="entry name" value="TPR-like_helical_dom_sf"/>
</dbReference>
<dbReference type="OrthoDB" id="9809488at2"/>
<sequence length="553" mass="63980">MFKKYIILILFFSYGVAFAQDVSHISNLIEQENWLQAEKELKSAINKNSIQDTTWLYTSLIYVLNSQSKEDEAIQTGRDGRKKYPNLPAIGESLSYALVKKGSSILEYDSRQKEALELCKEAYEILRNETNSIWFGLALKKNKDYINAIRVFKEAKNKFPKNSNFSKNLAYTQYDYGIELVAKNDYLNAEQNFKEAYAEENKDYMLYQLVVVLRAQNKFSEAIDLLEAGNKNFPKNELLKNTLPYTRFLRFNELLTKESPEIIKKEVTQTLNYVERGKPFKDQYHYQRIITKGVEFVSEISFHEQTFKSLLKILPDDPDVYDLYGFTYYTVKSKKGIPSKEDRQIAIELRRKAIKLYEKLYPNRREILNVPHPLNGRYEIIAEFGGTAMTHNGLANYCYDFIAVDEAGEYFKKGTSGKSNDDYFNFNQPVYSIADGEVIDILTNQVDNKPGDFAYSGNYISIKHNDYISFYAHLKKDSSTLAVGSKVKTGEIIGRAGNSGMSRESHLHFCLNDSNWVSIPFRFKDHKVWKGQQFRLNNDPIHEGEIVELISPK</sequence>